<keyword evidence="1" id="KW-0732">Signal</keyword>
<sequence>MMGSLWGMMGSLWGMMGSLWGMMGSLWVPLDLSPAIWGEVAISYHYPWVLLNIPTASIHLYDTLELSYCLPRLRLISLGISRTMQSVH</sequence>
<protein>
    <recommendedName>
        <fullName evidence="4">Secreted protein</fullName>
    </recommendedName>
</protein>
<dbReference type="AlphaFoldDB" id="A0A974CIT3"/>
<accession>A0A974CIT3</accession>
<evidence type="ECO:0000313" key="2">
    <source>
        <dbReference type="EMBL" id="OCT73461.1"/>
    </source>
</evidence>
<feature type="signal peptide" evidence="1">
    <location>
        <begin position="1"/>
        <end position="21"/>
    </location>
</feature>
<evidence type="ECO:0008006" key="4">
    <source>
        <dbReference type="Google" id="ProtNLM"/>
    </source>
</evidence>
<evidence type="ECO:0000256" key="1">
    <source>
        <dbReference type="SAM" id="SignalP"/>
    </source>
</evidence>
<organism evidence="2 3">
    <name type="scientific">Xenopus laevis</name>
    <name type="common">African clawed frog</name>
    <dbReference type="NCBI Taxonomy" id="8355"/>
    <lineage>
        <taxon>Eukaryota</taxon>
        <taxon>Metazoa</taxon>
        <taxon>Chordata</taxon>
        <taxon>Craniata</taxon>
        <taxon>Vertebrata</taxon>
        <taxon>Euteleostomi</taxon>
        <taxon>Amphibia</taxon>
        <taxon>Batrachia</taxon>
        <taxon>Anura</taxon>
        <taxon>Pipoidea</taxon>
        <taxon>Pipidae</taxon>
        <taxon>Xenopodinae</taxon>
        <taxon>Xenopus</taxon>
        <taxon>Xenopus</taxon>
    </lineage>
</organism>
<dbReference type="Proteomes" id="UP000694892">
    <property type="component" value="Chromosome 7L"/>
</dbReference>
<proteinExistence type="predicted"/>
<gene>
    <name evidence="2" type="ORF">XELAEV_18036438mg</name>
</gene>
<feature type="chain" id="PRO_5037961347" description="Secreted protein" evidence="1">
    <location>
        <begin position="22"/>
        <end position="88"/>
    </location>
</feature>
<evidence type="ECO:0000313" key="3">
    <source>
        <dbReference type="Proteomes" id="UP000694892"/>
    </source>
</evidence>
<reference evidence="3" key="1">
    <citation type="journal article" date="2016" name="Nature">
        <title>Genome evolution in the allotetraploid frog Xenopus laevis.</title>
        <authorList>
            <person name="Session A.M."/>
            <person name="Uno Y."/>
            <person name="Kwon T."/>
            <person name="Chapman J.A."/>
            <person name="Toyoda A."/>
            <person name="Takahashi S."/>
            <person name="Fukui A."/>
            <person name="Hikosaka A."/>
            <person name="Suzuki A."/>
            <person name="Kondo M."/>
            <person name="van Heeringen S.J."/>
            <person name="Quigley I."/>
            <person name="Heinz S."/>
            <person name="Ogino H."/>
            <person name="Ochi H."/>
            <person name="Hellsten U."/>
            <person name="Lyons J.B."/>
            <person name="Simakov O."/>
            <person name="Putnam N."/>
            <person name="Stites J."/>
            <person name="Kuroki Y."/>
            <person name="Tanaka T."/>
            <person name="Michiue T."/>
            <person name="Watanabe M."/>
            <person name="Bogdanovic O."/>
            <person name="Lister R."/>
            <person name="Georgiou G."/>
            <person name="Paranjpe S.S."/>
            <person name="van Kruijsbergen I."/>
            <person name="Shu S."/>
            <person name="Carlson J."/>
            <person name="Kinoshita T."/>
            <person name="Ohta Y."/>
            <person name="Mawaribuchi S."/>
            <person name="Jenkins J."/>
            <person name="Grimwood J."/>
            <person name="Schmutz J."/>
            <person name="Mitros T."/>
            <person name="Mozaffari S.V."/>
            <person name="Suzuki Y."/>
            <person name="Haramoto Y."/>
            <person name="Yamamoto T.S."/>
            <person name="Takagi C."/>
            <person name="Heald R."/>
            <person name="Miller K."/>
            <person name="Haudenschild C."/>
            <person name="Kitzman J."/>
            <person name="Nakayama T."/>
            <person name="Izutsu Y."/>
            <person name="Robert J."/>
            <person name="Fortriede J."/>
            <person name="Burns K."/>
            <person name="Lotay V."/>
            <person name="Karimi K."/>
            <person name="Yasuoka Y."/>
            <person name="Dichmann D.S."/>
            <person name="Flajnik M.F."/>
            <person name="Houston D.W."/>
            <person name="Shendure J."/>
            <person name="DuPasquier L."/>
            <person name="Vize P.D."/>
            <person name="Zorn A.M."/>
            <person name="Ito M."/>
            <person name="Marcotte E.M."/>
            <person name="Wallingford J.B."/>
            <person name="Ito Y."/>
            <person name="Asashima M."/>
            <person name="Ueno N."/>
            <person name="Matsuda Y."/>
            <person name="Veenstra G.J."/>
            <person name="Fujiyama A."/>
            <person name="Harland R.M."/>
            <person name="Taira M."/>
            <person name="Rokhsar D.S."/>
        </authorList>
    </citation>
    <scope>NUCLEOTIDE SEQUENCE [LARGE SCALE GENOMIC DNA]</scope>
    <source>
        <strain evidence="3">J</strain>
    </source>
</reference>
<dbReference type="EMBL" id="CM004478">
    <property type="protein sequence ID" value="OCT73461.1"/>
    <property type="molecule type" value="Genomic_DNA"/>
</dbReference>
<name>A0A974CIT3_XENLA</name>